<comment type="caution">
    <text evidence="2">The sequence shown here is derived from an EMBL/GenBank/DDBJ whole genome shotgun (WGS) entry which is preliminary data.</text>
</comment>
<evidence type="ECO:0000259" key="1">
    <source>
        <dbReference type="Pfam" id="PF25597"/>
    </source>
</evidence>
<feature type="domain" description="Retroviral polymerase SH3-like" evidence="1">
    <location>
        <begin position="38"/>
        <end position="87"/>
    </location>
</feature>
<proteinExistence type="predicted"/>
<dbReference type="Pfam" id="PF25597">
    <property type="entry name" value="SH3_retrovirus"/>
    <property type="match status" value="1"/>
</dbReference>
<organism evidence="2 3">
    <name type="scientific">Lithospermum erythrorhizon</name>
    <name type="common">Purple gromwell</name>
    <name type="synonym">Lithospermum officinale var. erythrorhizon</name>
    <dbReference type="NCBI Taxonomy" id="34254"/>
    <lineage>
        <taxon>Eukaryota</taxon>
        <taxon>Viridiplantae</taxon>
        <taxon>Streptophyta</taxon>
        <taxon>Embryophyta</taxon>
        <taxon>Tracheophyta</taxon>
        <taxon>Spermatophyta</taxon>
        <taxon>Magnoliopsida</taxon>
        <taxon>eudicotyledons</taxon>
        <taxon>Gunneridae</taxon>
        <taxon>Pentapetalae</taxon>
        <taxon>asterids</taxon>
        <taxon>lamiids</taxon>
        <taxon>Boraginales</taxon>
        <taxon>Boraginaceae</taxon>
        <taxon>Boraginoideae</taxon>
        <taxon>Lithospermeae</taxon>
        <taxon>Lithospermum</taxon>
    </lineage>
</organism>
<dbReference type="InterPro" id="IPR057670">
    <property type="entry name" value="SH3_retrovirus"/>
</dbReference>
<protein>
    <recommendedName>
        <fullName evidence="1">Retroviral polymerase SH3-like domain-containing protein</fullName>
    </recommendedName>
</protein>
<evidence type="ECO:0000313" key="3">
    <source>
        <dbReference type="Proteomes" id="UP001454036"/>
    </source>
</evidence>
<dbReference type="Proteomes" id="UP001454036">
    <property type="component" value="Unassembled WGS sequence"/>
</dbReference>
<gene>
    <name evidence="2" type="ORF">LIER_14091</name>
</gene>
<accession>A0AAV3Q050</accession>
<sequence>MTSNESIFKDIDKSVKFLVCLRNGELVEVAGKVMIAIQTQKAKRTKLEEKIEKGIFLCNNSQFKGYHLYNLKTNKLMISRDVEFDENSP</sequence>
<dbReference type="EMBL" id="BAABME010002917">
    <property type="protein sequence ID" value="GAA0156646.1"/>
    <property type="molecule type" value="Genomic_DNA"/>
</dbReference>
<dbReference type="AlphaFoldDB" id="A0AAV3Q050"/>
<name>A0AAV3Q050_LITER</name>
<evidence type="ECO:0000313" key="2">
    <source>
        <dbReference type="EMBL" id="GAA0156646.1"/>
    </source>
</evidence>
<reference evidence="2 3" key="1">
    <citation type="submission" date="2024-01" db="EMBL/GenBank/DDBJ databases">
        <title>The complete chloroplast genome sequence of Lithospermum erythrorhizon: insights into the phylogenetic relationship among Boraginaceae species and the maternal lineages of purple gromwells.</title>
        <authorList>
            <person name="Okada T."/>
            <person name="Watanabe K."/>
        </authorList>
    </citation>
    <scope>NUCLEOTIDE SEQUENCE [LARGE SCALE GENOMIC DNA]</scope>
</reference>
<keyword evidence="3" id="KW-1185">Reference proteome</keyword>